<gene>
    <name evidence="2" type="ORF">Rain11_2120</name>
</gene>
<dbReference type="OrthoDB" id="597986at2"/>
<dbReference type="Pfam" id="PF13470">
    <property type="entry name" value="PIN_3"/>
    <property type="match status" value="1"/>
</dbReference>
<sequence length="62" mass="7367">MNDIAKNQIRIIVDTNIWISFLITKNHDKLTELLISGKIVILFSNELLEEFLEVVKRMIYLY</sequence>
<feature type="domain" description="PIN" evidence="1">
    <location>
        <begin position="10"/>
        <end position="57"/>
    </location>
</feature>
<dbReference type="InterPro" id="IPR029060">
    <property type="entry name" value="PIN-like_dom_sf"/>
</dbReference>
<proteinExistence type="predicted"/>
<evidence type="ECO:0000313" key="3">
    <source>
        <dbReference type="Proteomes" id="UP000233387"/>
    </source>
</evidence>
<dbReference type="RefSeq" id="WP_101359386.1">
    <property type="nucleotide sequence ID" value="NZ_NKXO01000036.1"/>
</dbReference>
<name>A0A2N3IAG2_9BACT</name>
<dbReference type="EMBL" id="NKXO01000036">
    <property type="protein sequence ID" value="PKQ67258.1"/>
    <property type="molecule type" value="Genomic_DNA"/>
</dbReference>
<dbReference type="SUPFAM" id="SSF88723">
    <property type="entry name" value="PIN domain-like"/>
    <property type="match status" value="1"/>
</dbReference>
<organism evidence="2 3">
    <name type="scientific">Raineya orbicola</name>
    <dbReference type="NCBI Taxonomy" id="2016530"/>
    <lineage>
        <taxon>Bacteria</taxon>
        <taxon>Pseudomonadati</taxon>
        <taxon>Bacteroidota</taxon>
        <taxon>Cytophagia</taxon>
        <taxon>Cytophagales</taxon>
        <taxon>Raineyaceae</taxon>
        <taxon>Raineya</taxon>
    </lineage>
</organism>
<comment type="caution">
    <text evidence="2">The sequence shown here is derived from an EMBL/GenBank/DDBJ whole genome shotgun (WGS) entry which is preliminary data.</text>
</comment>
<reference evidence="2 3" key="1">
    <citation type="submission" date="2017-06" db="EMBL/GenBank/DDBJ databases">
        <title>Raineya orbicola gen. nov., sp. nov. a slightly thermophilic bacterium of the phylum Bacteroidetes and the description of Raineyaceae fam. nov.</title>
        <authorList>
            <person name="Albuquerque L."/>
            <person name="Polonia A.R.M."/>
            <person name="Barroso C."/>
            <person name="Froufe H.J.C."/>
            <person name="Lage O."/>
            <person name="Lobo-Da-Cunha A."/>
            <person name="Egas C."/>
            <person name="Da Costa M.S."/>
        </authorList>
    </citation>
    <scope>NUCLEOTIDE SEQUENCE [LARGE SCALE GENOMIC DNA]</scope>
    <source>
        <strain evidence="2 3">SPSPC-11</strain>
    </source>
</reference>
<dbReference type="InterPro" id="IPR002850">
    <property type="entry name" value="PIN_toxin-like"/>
</dbReference>
<keyword evidence="3" id="KW-1185">Reference proteome</keyword>
<accession>A0A2N3IAG2</accession>
<dbReference type="NCBIfam" id="TIGR00305">
    <property type="entry name" value="putative toxin-antitoxin system toxin component, PIN family"/>
    <property type="match status" value="1"/>
</dbReference>
<dbReference type="AlphaFoldDB" id="A0A2N3IAG2"/>
<evidence type="ECO:0000313" key="2">
    <source>
        <dbReference type="EMBL" id="PKQ67258.1"/>
    </source>
</evidence>
<protein>
    <submittedName>
        <fullName evidence="2">Putative toxin-antitoxin system toxin component, PIN family</fullName>
    </submittedName>
</protein>
<dbReference type="Proteomes" id="UP000233387">
    <property type="component" value="Unassembled WGS sequence"/>
</dbReference>
<evidence type="ECO:0000259" key="1">
    <source>
        <dbReference type="Pfam" id="PF13470"/>
    </source>
</evidence>
<dbReference type="InterPro" id="IPR002716">
    <property type="entry name" value="PIN_dom"/>
</dbReference>